<evidence type="ECO:0000259" key="2">
    <source>
        <dbReference type="Pfam" id="PF20178"/>
    </source>
</evidence>
<dbReference type="EMBL" id="FNKM01000002">
    <property type="protein sequence ID" value="SDR43439.1"/>
    <property type="molecule type" value="Genomic_DNA"/>
</dbReference>
<dbReference type="Proteomes" id="UP000198740">
    <property type="component" value="Unassembled WGS sequence"/>
</dbReference>
<sequence>MLASPSTTTSPLRQHINPLSNGSTTNTESAITRAPQDNPELSTSPHETALLNNYLAAVQSKVLGNNPKLIKVPPQSNLGQWLEVYRTQLQHPVVQGWMHDQKIDQTTILTVNPRTGTLTAAADGKVKTFSLTDNSGWGQISRPLLEAAKVIAPGTVERLQVRFGDDSIQVRAGLVANFQGERLPTSLAEARTQIRRLEHNHAFDPIPPDDLVRPANQRSTQALEKLKLSVETFYTQAPQALAYKHLAVEVAETLPNVRAQAKQWAESVIFKLTGKHVDADTLYLNRFNGSQSAPTATGWEHMDEEPTVSLRLPDALLKNFSENDWVPGNLDSEAGLYIDGPGKSKTVGYGAHNQFPLAPSALMHTSWKTDFQSVMTQKIDDFWNTHSKDYQTAIKGEFAYQARKQLKTAAARPPAEQALQAPEHRFTREDYRLVMGAVSNLPLDENAPLNVAQLKAEAPEKGAVQAHAFNIRGFVSNDILRFTDANDGRQVLYIPGAEPAFLRFDSMEKLDEWVIDQTKASKKRAALAAHFPLLTRQDHEASTLVHTAKVFMPILWFTNVGDKTDGLDTTLEKLANGTLDKPTYQGERASIKGDVFAAMTSSSKARMTSDADVMIKSNSEVTRDTWLNDITVAAGLLAKLAPIALPVAAAAGVTGLAELALGEEKSSSGDTLAEREDGASKAFDGLLNVLFSVGGLKGSARPLGIPEGELPKPLETPATSEGAEVVPSLQEEPVPGTSSGVRVPKSAPQPPSTSLVKMSEHAVPNGEQFIEGVTPNAEGVYQVKDSEGAYWQFIRCIDETDTSRVFEIAQDYKIGGKVTQIINPKTGKPALRVGLGVDGEWVRAPADGGIRLPWRSTPSQIPSSETRGLSKFSERFLQADGSKNESAEKFDDYLNFKENNDYLFSNSLYQDGTTIKRRLTTSWQVDDRAFTVSPGEKAQPISVSGSKYSSSFAPDLNRERYSVITKQPTGEVRTNIDYQGETFEDTVERRIATLEKTVPDPELRARISEVAHQGSSFPALIELMPPTLKEGFSVSAREKNFIINYDPAGQVHTVKAMTQWQLRQIADDAMINVKDLDIVSTRTFTIRESNELDSGGFSIDRSAPTKIEVSTPSVV</sequence>
<gene>
    <name evidence="4" type="ORF">FIV39_00835</name>
    <name evidence="3" type="ORF">SAMN04490186_6573</name>
</gene>
<evidence type="ECO:0000256" key="1">
    <source>
        <dbReference type="SAM" id="MobiDB-lite"/>
    </source>
</evidence>
<organism evidence="4 6">
    <name type="scientific">Pseudomonas grimontii</name>
    <dbReference type="NCBI Taxonomy" id="129847"/>
    <lineage>
        <taxon>Bacteria</taxon>
        <taxon>Pseudomonadati</taxon>
        <taxon>Pseudomonadota</taxon>
        <taxon>Gammaproteobacteria</taxon>
        <taxon>Pseudomonadales</taxon>
        <taxon>Pseudomonadaceae</taxon>
        <taxon>Pseudomonas</taxon>
    </lineage>
</organism>
<evidence type="ECO:0000313" key="3">
    <source>
        <dbReference type="EMBL" id="SDR43439.1"/>
    </source>
</evidence>
<feature type="compositionally biased region" description="Polar residues" evidence="1">
    <location>
        <begin position="1"/>
        <end position="30"/>
    </location>
</feature>
<feature type="region of interest" description="Disordered" evidence="1">
    <location>
        <begin position="1"/>
        <end position="45"/>
    </location>
</feature>
<protein>
    <recommendedName>
        <fullName evidence="2">Dermonecrotic toxin N-terminal domain-containing protein</fullName>
    </recommendedName>
</protein>
<reference evidence="4 6" key="2">
    <citation type="submission" date="2019-06" db="EMBL/GenBank/DDBJ databases">
        <title>Pseudomonas bimorpha sp. nov. isolated from bovine raw milk and skim milk concentrate.</title>
        <authorList>
            <person name="Hofmann K."/>
            <person name="Huptas C."/>
            <person name="Doll E."/>
            <person name="Scherer S."/>
            <person name="Wenning M."/>
        </authorList>
    </citation>
    <scope>NUCLEOTIDE SEQUENCE [LARGE SCALE GENOMIC DNA]</scope>
    <source>
        <strain evidence="4 6">DSM 17515</strain>
    </source>
</reference>
<proteinExistence type="predicted"/>
<evidence type="ECO:0000313" key="4">
    <source>
        <dbReference type="EMBL" id="TWR69913.1"/>
    </source>
</evidence>
<dbReference type="RefSeq" id="WP_090409482.1">
    <property type="nucleotide sequence ID" value="NZ_FNKM01000002.1"/>
</dbReference>
<accession>A0A1H1J0I2</accession>
<dbReference type="InterPro" id="IPR046673">
    <property type="entry name" value="ToxA_N"/>
</dbReference>
<feature type="region of interest" description="Disordered" evidence="1">
    <location>
        <begin position="707"/>
        <end position="755"/>
    </location>
</feature>
<reference evidence="3 5" key="1">
    <citation type="submission" date="2016-10" db="EMBL/GenBank/DDBJ databases">
        <authorList>
            <person name="Varghese N."/>
            <person name="Submissions S."/>
        </authorList>
    </citation>
    <scope>NUCLEOTIDE SEQUENCE [LARGE SCALE GENOMIC DNA]</scope>
    <source>
        <strain evidence="3 5">BS2976</strain>
    </source>
</reference>
<evidence type="ECO:0000313" key="6">
    <source>
        <dbReference type="Proteomes" id="UP000317267"/>
    </source>
</evidence>
<keyword evidence="5" id="KW-1185">Reference proteome</keyword>
<feature type="domain" description="Dermonecrotic toxin N-terminal" evidence="2">
    <location>
        <begin position="253"/>
        <end position="533"/>
    </location>
</feature>
<name>A0A1H1J0I2_9PSED</name>
<dbReference type="OrthoDB" id="8031060at2"/>
<dbReference type="Proteomes" id="UP000317267">
    <property type="component" value="Unassembled WGS sequence"/>
</dbReference>
<dbReference type="AlphaFoldDB" id="A0A1H1J0I2"/>
<dbReference type="EMBL" id="VFES01000001">
    <property type="protein sequence ID" value="TWR69913.1"/>
    <property type="molecule type" value="Genomic_DNA"/>
</dbReference>
<comment type="caution">
    <text evidence="4">The sequence shown here is derived from an EMBL/GenBank/DDBJ whole genome shotgun (WGS) entry which is preliminary data.</text>
</comment>
<evidence type="ECO:0000313" key="5">
    <source>
        <dbReference type="Proteomes" id="UP000198740"/>
    </source>
</evidence>
<dbReference type="Pfam" id="PF20178">
    <property type="entry name" value="ToxA_N"/>
    <property type="match status" value="1"/>
</dbReference>